<dbReference type="InterPro" id="IPR004612">
    <property type="entry name" value="Resolv_RecU"/>
</dbReference>
<evidence type="ECO:0000256" key="13">
    <source>
        <dbReference type="HAMAP-Rule" id="MF_00130"/>
    </source>
</evidence>
<evidence type="ECO:0000256" key="4">
    <source>
        <dbReference type="ARBA" id="ARBA00022723"/>
    </source>
</evidence>
<comment type="subcellular location">
    <subcellularLocation>
        <location evidence="1 13">Cytoplasm</location>
    </subcellularLocation>
</comment>
<comment type="caution">
    <text evidence="15">The sequence shown here is derived from an EMBL/GenBank/DDBJ whole genome shotgun (WGS) entry which is preliminary data.</text>
</comment>
<evidence type="ECO:0000256" key="6">
    <source>
        <dbReference type="ARBA" id="ARBA00022763"/>
    </source>
</evidence>
<evidence type="ECO:0000256" key="12">
    <source>
        <dbReference type="ARBA" id="ARBA00029523"/>
    </source>
</evidence>
<evidence type="ECO:0000256" key="10">
    <source>
        <dbReference type="ARBA" id="ARBA00023204"/>
    </source>
</evidence>
<dbReference type="CDD" id="cd22354">
    <property type="entry name" value="RecU-like"/>
    <property type="match status" value="1"/>
</dbReference>
<dbReference type="EC" id="3.1.21.10" evidence="13 14"/>
<organism evidence="15 16">
    <name type="scientific">Liquorilactobacillus vini DSM 20605</name>
    <dbReference type="NCBI Taxonomy" id="1133569"/>
    <lineage>
        <taxon>Bacteria</taxon>
        <taxon>Bacillati</taxon>
        <taxon>Bacillota</taxon>
        <taxon>Bacilli</taxon>
        <taxon>Lactobacillales</taxon>
        <taxon>Lactobacillaceae</taxon>
        <taxon>Liquorilactobacillus</taxon>
    </lineage>
</organism>
<dbReference type="NCBIfam" id="NF002581">
    <property type="entry name" value="PRK02234.1-2"/>
    <property type="match status" value="1"/>
</dbReference>
<evidence type="ECO:0000256" key="8">
    <source>
        <dbReference type="ARBA" id="ARBA00022842"/>
    </source>
</evidence>
<dbReference type="GO" id="GO:0007059">
    <property type="term" value="P:chromosome segregation"/>
    <property type="evidence" value="ECO:0007669"/>
    <property type="project" value="UniProtKB-UniRule"/>
</dbReference>
<dbReference type="GO" id="GO:0006310">
    <property type="term" value="P:DNA recombination"/>
    <property type="evidence" value="ECO:0007669"/>
    <property type="project" value="UniProtKB-UniRule"/>
</dbReference>
<evidence type="ECO:0000313" key="16">
    <source>
        <dbReference type="Proteomes" id="UP000051576"/>
    </source>
</evidence>
<dbReference type="GO" id="GO:0000287">
    <property type="term" value="F:magnesium ion binding"/>
    <property type="evidence" value="ECO:0007669"/>
    <property type="project" value="UniProtKB-UniRule"/>
</dbReference>
<feature type="binding site" evidence="13">
    <location>
        <position position="126"/>
    </location>
    <ligand>
        <name>Mg(2+)</name>
        <dbReference type="ChEBI" id="CHEBI:18420"/>
    </ligand>
</feature>
<feature type="binding site" evidence="13">
    <location>
        <position position="92"/>
    </location>
    <ligand>
        <name>Mg(2+)</name>
        <dbReference type="ChEBI" id="CHEBI:18420"/>
    </ligand>
</feature>
<protein>
    <recommendedName>
        <fullName evidence="12 13">Holliday junction resolvase RecU</fullName>
        <ecNumber evidence="13 14">3.1.21.10</ecNumber>
    </recommendedName>
    <alternativeName>
        <fullName evidence="13">Recombination protein U homolog</fullName>
    </alternativeName>
</protein>
<evidence type="ECO:0000313" key="15">
    <source>
        <dbReference type="EMBL" id="KRM87677.1"/>
    </source>
</evidence>
<keyword evidence="6 13" id="KW-0227">DNA damage</keyword>
<gene>
    <name evidence="13" type="primary">recU</name>
    <name evidence="15" type="ORF">FD21_GL001291</name>
</gene>
<dbReference type="NCBIfam" id="TIGR00648">
    <property type="entry name" value="recU"/>
    <property type="match status" value="1"/>
</dbReference>
<keyword evidence="3 13" id="KW-0540">Nuclease</keyword>
<dbReference type="Pfam" id="PF03838">
    <property type="entry name" value="RecU"/>
    <property type="match status" value="1"/>
</dbReference>
<comment type="function">
    <text evidence="13">Endonuclease that resolves Holliday junction intermediates in genetic recombination. Cleaves mobile four-strand junctions by introducing symmetrical nicks in paired strands. Promotes annealing of linear ssDNA with homologous dsDNA. Required for DNA repair, homologous recombination and chromosome segregation.</text>
</comment>
<dbReference type="GO" id="GO:0006281">
    <property type="term" value="P:DNA repair"/>
    <property type="evidence" value="ECO:0007669"/>
    <property type="project" value="UniProtKB-UniRule"/>
</dbReference>
<keyword evidence="2 13" id="KW-0963">Cytoplasm</keyword>
<keyword evidence="8 13" id="KW-0460">Magnesium</keyword>
<keyword evidence="16" id="KW-1185">Reference proteome</keyword>
<dbReference type="Proteomes" id="UP000051576">
    <property type="component" value="Unassembled WGS sequence"/>
</dbReference>
<dbReference type="EMBL" id="AYYX01000037">
    <property type="protein sequence ID" value="KRM87677.1"/>
    <property type="molecule type" value="Genomic_DNA"/>
</dbReference>
<dbReference type="eggNOG" id="COG3331">
    <property type="taxonomic scope" value="Bacteria"/>
</dbReference>
<feature type="binding site" evidence="13">
    <location>
        <position position="107"/>
    </location>
    <ligand>
        <name>Mg(2+)</name>
        <dbReference type="ChEBI" id="CHEBI:18420"/>
    </ligand>
</feature>
<dbReference type="InterPro" id="IPR011335">
    <property type="entry name" value="Restrct_endonuc-II-like"/>
</dbReference>
<dbReference type="GO" id="GO:0003676">
    <property type="term" value="F:nucleic acid binding"/>
    <property type="evidence" value="ECO:0007669"/>
    <property type="project" value="InterPro"/>
</dbReference>
<comment type="catalytic activity">
    <reaction evidence="13">
        <text>Endonucleolytic cleavage at a junction such as a reciprocal single-stranded crossover between two homologous DNA duplexes (Holliday junction).</text>
        <dbReference type="EC" id="3.1.21.10"/>
    </reaction>
</comment>
<keyword evidence="7 13" id="KW-0378">Hydrolase</keyword>
<dbReference type="STRING" id="1133569.FD21_GL001291"/>
<accession>A0A0R2C7D1</accession>
<keyword evidence="5 13" id="KW-0255">Endonuclease</keyword>
<dbReference type="HAMAP" id="MF_00130">
    <property type="entry name" value="RecU"/>
    <property type="match status" value="1"/>
</dbReference>
<evidence type="ECO:0000256" key="9">
    <source>
        <dbReference type="ARBA" id="ARBA00023172"/>
    </source>
</evidence>
<dbReference type="NCBIfam" id="NF002584">
    <property type="entry name" value="PRK02234.1-5"/>
    <property type="match status" value="1"/>
</dbReference>
<proteinExistence type="inferred from homology"/>
<keyword evidence="4 13" id="KW-0479">Metal-binding</keyword>
<evidence type="ECO:0000256" key="3">
    <source>
        <dbReference type="ARBA" id="ARBA00022722"/>
    </source>
</evidence>
<evidence type="ECO:0000256" key="7">
    <source>
        <dbReference type="ARBA" id="ARBA00022801"/>
    </source>
</evidence>
<dbReference type="GO" id="GO:0005737">
    <property type="term" value="C:cytoplasm"/>
    <property type="evidence" value="ECO:0007669"/>
    <property type="project" value="UniProtKB-SubCell"/>
</dbReference>
<comment type="similarity">
    <text evidence="11 13">Belongs to the RecU family.</text>
</comment>
<reference evidence="15 16" key="1">
    <citation type="journal article" date="2015" name="Genome Announc.">
        <title>Expanding the biotechnology potential of lactobacilli through comparative genomics of 213 strains and associated genera.</title>
        <authorList>
            <person name="Sun Z."/>
            <person name="Harris H.M."/>
            <person name="McCann A."/>
            <person name="Guo C."/>
            <person name="Argimon S."/>
            <person name="Zhang W."/>
            <person name="Yang X."/>
            <person name="Jeffery I.B."/>
            <person name="Cooney J.C."/>
            <person name="Kagawa T.F."/>
            <person name="Liu W."/>
            <person name="Song Y."/>
            <person name="Salvetti E."/>
            <person name="Wrobel A."/>
            <person name="Rasinkangas P."/>
            <person name="Parkhill J."/>
            <person name="Rea M.C."/>
            <person name="O'Sullivan O."/>
            <person name="Ritari J."/>
            <person name="Douillard F.P."/>
            <person name="Paul Ross R."/>
            <person name="Yang R."/>
            <person name="Briner A.E."/>
            <person name="Felis G.E."/>
            <person name="de Vos W.M."/>
            <person name="Barrangou R."/>
            <person name="Klaenhammer T.R."/>
            <person name="Caufield P.W."/>
            <person name="Cui Y."/>
            <person name="Zhang H."/>
            <person name="O'Toole P.W."/>
        </authorList>
    </citation>
    <scope>NUCLEOTIDE SEQUENCE [LARGE SCALE GENOMIC DNA]</scope>
    <source>
        <strain evidence="15 16">DSM 20605</strain>
    </source>
</reference>
<keyword evidence="10 13" id="KW-0234">DNA repair</keyword>
<sequence>MRQLTIRYPNGQIYHQGSSNLCKNHKPKNDQVVFGNRGMPLEDEINLSNLFYLQNDLAVIHKKPIPIQIVQVDYPKRSAAVIKEAYFKQASTTDYNGVYHGYYLDFEAKETQSQTSFPLNNFHDHQIKHLRACTKQGGICFTIIKFVSTQELFLLPAKILYNYWDQQSTGRKSIPKNVIAENGFTIKYGFQPLIPYLEKVDLLIKQSPEKRS</sequence>
<feature type="site" description="Transition state stabilizer" evidence="13">
    <location>
        <position position="109"/>
    </location>
</feature>
<dbReference type="Gene3D" id="3.40.1350.10">
    <property type="match status" value="1"/>
</dbReference>
<evidence type="ECO:0000256" key="2">
    <source>
        <dbReference type="ARBA" id="ARBA00022490"/>
    </source>
</evidence>
<keyword evidence="9 13" id="KW-0233">DNA recombination</keyword>
<dbReference type="PIRSF" id="PIRSF037785">
    <property type="entry name" value="RecU"/>
    <property type="match status" value="1"/>
</dbReference>
<dbReference type="GO" id="GO:0008821">
    <property type="term" value="F:crossover junction DNA endonuclease activity"/>
    <property type="evidence" value="ECO:0007669"/>
    <property type="project" value="UniProtKB-EC"/>
</dbReference>
<evidence type="ECO:0000256" key="1">
    <source>
        <dbReference type="ARBA" id="ARBA00004496"/>
    </source>
</evidence>
<dbReference type="PATRIC" id="fig|1133569.4.peg.1424"/>
<dbReference type="InterPro" id="IPR011856">
    <property type="entry name" value="tRNA_endonuc-like_dom_sf"/>
</dbReference>
<dbReference type="SUPFAM" id="SSF52980">
    <property type="entry name" value="Restriction endonuclease-like"/>
    <property type="match status" value="1"/>
</dbReference>
<evidence type="ECO:0000256" key="14">
    <source>
        <dbReference type="NCBIfam" id="TIGR00648"/>
    </source>
</evidence>
<evidence type="ECO:0000256" key="11">
    <source>
        <dbReference type="ARBA" id="ARBA00023447"/>
    </source>
</evidence>
<name>A0A0R2C7D1_9LACO</name>
<evidence type="ECO:0000256" key="5">
    <source>
        <dbReference type="ARBA" id="ARBA00022759"/>
    </source>
</evidence>
<dbReference type="AlphaFoldDB" id="A0A0R2C7D1"/>
<comment type="cofactor">
    <cofactor evidence="13">
        <name>Mg(2+)</name>
        <dbReference type="ChEBI" id="CHEBI:18420"/>
    </cofactor>
    <text evidence="13">Binds 1 Mg(2+) ion per subunit.</text>
</comment>
<feature type="binding site" evidence="13">
    <location>
        <position position="94"/>
    </location>
    <ligand>
        <name>Mg(2+)</name>
        <dbReference type="ChEBI" id="CHEBI:18420"/>
    </ligand>
</feature>